<dbReference type="Proteomes" id="UP001161406">
    <property type="component" value="Unassembled WGS sequence"/>
</dbReference>
<dbReference type="InterPro" id="IPR027839">
    <property type="entry name" value="DUF4432"/>
</dbReference>
<sequence length="181" mass="19907">MVRQSAVFGENLILRRRIQIEVFGTRVDIADTVENAGFRPTPHAMLYHLNFGYPFLDQNTRISGDISPDFTAAFNDGDKRPHPDFVDYYEGIAVQPNQAIATIELRNEALLGGMRARLSYPTAALPALGIWRAFQSGIYALALEPAKPQSPETNILAPGESVTYKIGIGIGSTTDPNQPFL</sequence>
<organism evidence="1 2">
    <name type="scientific">Devosia yakushimensis</name>
    <dbReference type="NCBI Taxonomy" id="470028"/>
    <lineage>
        <taxon>Bacteria</taxon>
        <taxon>Pseudomonadati</taxon>
        <taxon>Pseudomonadota</taxon>
        <taxon>Alphaproteobacteria</taxon>
        <taxon>Hyphomicrobiales</taxon>
        <taxon>Devosiaceae</taxon>
        <taxon>Devosia</taxon>
    </lineage>
</organism>
<proteinExistence type="predicted"/>
<protein>
    <recommendedName>
        <fullName evidence="3">DUF4432 domain-containing protein</fullName>
    </recommendedName>
</protein>
<comment type="caution">
    <text evidence="1">The sequence shown here is derived from an EMBL/GenBank/DDBJ whole genome shotgun (WGS) entry which is preliminary data.</text>
</comment>
<keyword evidence="2" id="KW-1185">Reference proteome</keyword>
<dbReference type="EMBL" id="BSNG01000001">
    <property type="protein sequence ID" value="GLQ11336.1"/>
    <property type="molecule type" value="Genomic_DNA"/>
</dbReference>
<dbReference type="Gene3D" id="2.70.98.10">
    <property type="match status" value="1"/>
</dbReference>
<evidence type="ECO:0000313" key="1">
    <source>
        <dbReference type="EMBL" id="GLQ11336.1"/>
    </source>
</evidence>
<reference evidence="1" key="1">
    <citation type="journal article" date="2014" name="Int. J. Syst. Evol. Microbiol.">
        <title>Complete genome of a new Firmicutes species belonging to the dominant human colonic microbiota ('Ruminococcus bicirculans') reveals two chromosomes and a selective capacity to utilize plant glucans.</title>
        <authorList>
            <consortium name="NISC Comparative Sequencing Program"/>
            <person name="Wegmann U."/>
            <person name="Louis P."/>
            <person name="Goesmann A."/>
            <person name="Henrissat B."/>
            <person name="Duncan S.H."/>
            <person name="Flint H.J."/>
        </authorList>
    </citation>
    <scope>NUCLEOTIDE SEQUENCE</scope>
    <source>
        <strain evidence="1">NBRC 103855</strain>
    </source>
</reference>
<evidence type="ECO:0000313" key="2">
    <source>
        <dbReference type="Proteomes" id="UP001161406"/>
    </source>
</evidence>
<reference evidence="1" key="2">
    <citation type="submission" date="2023-01" db="EMBL/GenBank/DDBJ databases">
        <title>Draft genome sequence of Devosia yakushimensis strain NBRC 103855.</title>
        <authorList>
            <person name="Sun Q."/>
            <person name="Mori K."/>
        </authorList>
    </citation>
    <scope>NUCLEOTIDE SEQUENCE</scope>
    <source>
        <strain evidence="1">NBRC 103855</strain>
    </source>
</reference>
<accession>A0ABQ5UKY9</accession>
<gene>
    <name evidence="1" type="ORF">GCM10007913_32680</name>
</gene>
<dbReference type="InterPro" id="IPR014718">
    <property type="entry name" value="GH-type_carb-bd"/>
</dbReference>
<name>A0ABQ5UKY9_9HYPH</name>
<dbReference type="Pfam" id="PF14486">
    <property type="entry name" value="DUF4432"/>
    <property type="match status" value="1"/>
</dbReference>
<evidence type="ECO:0008006" key="3">
    <source>
        <dbReference type="Google" id="ProtNLM"/>
    </source>
</evidence>